<dbReference type="PANTHER" id="PTHR37423">
    <property type="entry name" value="SOLUBLE LYTIC MUREIN TRANSGLYCOSYLASE-RELATED"/>
    <property type="match status" value="1"/>
</dbReference>
<name>A0ABS8VXY4_9PROT</name>
<dbReference type="Gene3D" id="1.10.530.10">
    <property type="match status" value="1"/>
</dbReference>
<feature type="region of interest" description="Disordered" evidence="4">
    <location>
        <begin position="461"/>
        <end position="483"/>
    </location>
</feature>
<dbReference type="InterPro" id="IPR023346">
    <property type="entry name" value="Lysozyme-like_dom_sf"/>
</dbReference>
<dbReference type="EMBL" id="JAJSOJ010000016">
    <property type="protein sequence ID" value="MCE0743331.1"/>
    <property type="molecule type" value="Genomic_DNA"/>
</dbReference>
<dbReference type="Proteomes" id="UP001521074">
    <property type="component" value="Unassembled WGS sequence"/>
</dbReference>
<evidence type="ECO:0000256" key="1">
    <source>
        <dbReference type="ARBA" id="ARBA00007734"/>
    </source>
</evidence>
<feature type="coiled-coil region" evidence="3">
    <location>
        <begin position="65"/>
        <end position="117"/>
    </location>
</feature>
<keyword evidence="8" id="KW-1185">Reference proteome</keyword>
<dbReference type="CDD" id="cd00254">
    <property type="entry name" value="LT-like"/>
    <property type="match status" value="1"/>
</dbReference>
<reference evidence="7 8" key="1">
    <citation type="submission" date="2021-12" db="EMBL/GenBank/DDBJ databases">
        <title>Genome sequence of Acetobacter sicerae DmPark20a_162.</title>
        <authorList>
            <person name="Chaston J.M."/>
        </authorList>
    </citation>
    <scope>NUCLEOTIDE SEQUENCE [LARGE SCALE GENOMIC DNA]</scope>
    <source>
        <strain evidence="7 8">DmPark20a_162</strain>
    </source>
</reference>
<comment type="caution">
    <text evidence="7">The sequence shown here is derived from an EMBL/GenBank/DDBJ whole genome shotgun (WGS) entry which is preliminary data.</text>
</comment>
<proteinExistence type="inferred from homology"/>
<evidence type="ECO:0000313" key="8">
    <source>
        <dbReference type="Proteomes" id="UP001521074"/>
    </source>
</evidence>
<dbReference type="SUPFAM" id="SSF53955">
    <property type="entry name" value="Lysozyme-like"/>
    <property type="match status" value="1"/>
</dbReference>
<comment type="similarity">
    <text evidence="2">Belongs to the virb1 family.</text>
</comment>
<dbReference type="InterPro" id="IPR008258">
    <property type="entry name" value="Transglycosylase_SLT_dom_1"/>
</dbReference>
<evidence type="ECO:0000256" key="4">
    <source>
        <dbReference type="SAM" id="MobiDB-lite"/>
    </source>
</evidence>
<accession>A0ABS8VXY4</accession>
<evidence type="ECO:0000259" key="6">
    <source>
        <dbReference type="Pfam" id="PF06791"/>
    </source>
</evidence>
<evidence type="ECO:0000256" key="3">
    <source>
        <dbReference type="SAM" id="Coils"/>
    </source>
</evidence>
<feature type="domain" description="Transglycosylase SLT" evidence="5">
    <location>
        <begin position="505"/>
        <end position="601"/>
    </location>
</feature>
<dbReference type="RefSeq" id="WP_232876889.1">
    <property type="nucleotide sequence ID" value="NZ_JAJSOJ010000016.1"/>
</dbReference>
<dbReference type="Pfam" id="PF01464">
    <property type="entry name" value="SLT"/>
    <property type="match status" value="1"/>
</dbReference>
<dbReference type="InterPro" id="IPR009628">
    <property type="entry name" value="Phage_tape_measure_N"/>
</dbReference>
<evidence type="ECO:0000259" key="5">
    <source>
        <dbReference type="Pfam" id="PF01464"/>
    </source>
</evidence>
<evidence type="ECO:0000313" key="7">
    <source>
        <dbReference type="EMBL" id="MCE0743331.1"/>
    </source>
</evidence>
<feature type="domain" description="Bacteriophage tail tape measure N-terminal" evidence="6">
    <location>
        <begin position="133"/>
        <end position="321"/>
    </location>
</feature>
<comment type="similarity">
    <text evidence="1">Belongs to the transglycosylase Slt family.</text>
</comment>
<evidence type="ECO:0000256" key="2">
    <source>
        <dbReference type="ARBA" id="ARBA00009387"/>
    </source>
</evidence>
<organism evidence="7 8">
    <name type="scientific">Acetobacter sicerae</name>
    <dbReference type="NCBI Taxonomy" id="85325"/>
    <lineage>
        <taxon>Bacteria</taxon>
        <taxon>Pseudomonadati</taxon>
        <taxon>Pseudomonadota</taxon>
        <taxon>Alphaproteobacteria</taxon>
        <taxon>Acetobacterales</taxon>
        <taxon>Acetobacteraceae</taxon>
        <taxon>Acetobacter</taxon>
    </lineage>
</organism>
<protein>
    <submittedName>
        <fullName evidence="7">Transglycosylase SLT domain-containing protein</fullName>
    </submittedName>
</protein>
<keyword evidence="3" id="KW-0175">Coiled coil</keyword>
<sequence length="1617" mass="168212">MTTTLSDLKVAYESNVASAAKADAAALNSAGDAAEVLDKKITATTKSGASFVNRWDDVTKTAKAAQRAQSDLQKAQDALNKSVAEGAVTSDQAARTLKTLEDRVTSANEKHEAAVDAQQKLEQATSGATNAVTRNTSAVKLQSYQVAQVADEFHKWVDQVLAGGSALTATTYQLPNMVQAMGGVGNATKLVTGFLSGPGGLVLAAGAAGLSLYKMASYAESQSQELATLSQHLRATRTDYMDMAASIESVSKTMAGGDLGDAGSSILKELASVPTVDSSQFQRLSHDVLDLATVMGTDATSAAKSLSVALADPAKAAQQFADDGLPGFNAGLVLSIQHMQQAGDQSGALSTTLGTLEHAIQHAHDDAMTPFQKAWDDLGKEFGVTKASAATAAQGIGQLIDGMATAGIHALTDLVKEIKEIPDALSSAWSAVQSGVSWVGSKLESGVEALVPSDLAATMRRGSSPDPVFAMPDRSGASSGSDSWNYRQASSMVDTVAAEQNLGSDLTSLMHLIQSAESSTGQYHNGQIVTSSAGAIGALQVMPSNAAGYDLTDLHGNESAAAKYLKQLYAKYDGDQTLVAMAYNWGPGNVDHWLANGSNPDTIPQETQDYIAKTTEGASYGATAAASLQKSVDAYTSKGDAGVSGQRDDLERTYQGEATALQDLNKQYTAGLVSYQQYADGSKALHSQMDDTRASIANLRDPLQQLAHDQDNAAQSSAALTGYQRQMVSVAQQVDQAQLSMNGTHASAATVLSAQERAQAALTGQWDASVSSISRQANGLDKVNASYIQNAQSLDHVTNYQRAYEEALASFDPKSADFTKHVDDMTDALDRQTAAQHEQQLIGQTWANNDQISVLQTETATIGMNDDARQKLIARMQAEQTLLRSGASLTDATSKAYLESVDALSEATSAYQHQQQVMSDLTGSIEGMTSQLSDGLVQGFLQGTSSGMSFKSTIQGIETQVVSMIAKLSLIDPVLNEIDGGSRSTLSDITGLFDKMSSASSADTFDWGSAGNASDFSGAGISVGQALNLKNSLSSSGASSSMGSGSWLQSVLGTKLGGVTTVGSALGGIGAGMALGNMTGSLGGGSTAGTIGSLVGTALGAGVGSIIPGVGTIIGGAIGGGLGGLASLFSGLFATKHKNWDAVSAGSDGMLSIGSVYTKHSADTVSGPLQDQLDALNSFMGLNDVGFDAGNLGSVGFTKKGKKVKSQTELYQLLGKGSLHSSDANMQEAITDLMPSSFDSVDSWTSTVSSLKTLADTMDSMGAVVSKFNDSTHVTVASFTGYTGDMAKALSTLDNQTMSVDDLQSKFSAISEFVGTTLPGLLDVTASGSESLMQQVDDLQKKYQDAATTAAGYGLDAQALLDKGNAIASMMIANENTTLSQADQSVQARYMAATGDQQGADLLNFDVSAAQQTTQLEENWRGYLGDTYASNADFQAQMADLDKTLAAERLEIQQNYADQALTAQKQYESQANSSVASVFSNLADYAQGLSTSDASPLSVQDQYGVANDNLHSDYNLAMGGDYDALSRLQSDSQTFLTEAKAWFGSGTGYSDAYKDVLTMLQSVGSVGSDGFTASLAKTLAAQQTDATFQVKAAVQSMQAAVVAELKQWSRIQSVRAA</sequence>
<gene>
    <name evidence="7" type="ORF">LWC05_05425</name>
</gene>
<dbReference type="Pfam" id="PF06791">
    <property type="entry name" value="TMP_2"/>
    <property type="match status" value="1"/>
</dbReference>
<dbReference type="PANTHER" id="PTHR37423:SF2">
    <property type="entry name" value="MEMBRANE-BOUND LYTIC MUREIN TRANSGLYCOSYLASE C"/>
    <property type="match status" value="1"/>
</dbReference>